<evidence type="ECO:0000313" key="1">
    <source>
        <dbReference type="EMBL" id="SUB57012.1"/>
    </source>
</evidence>
<evidence type="ECO:0000313" key="2">
    <source>
        <dbReference type="Proteomes" id="UP000255517"/>
    </source>
</evidence>
<proteinExistence type="predicted"/>
<evidence type="ECO:0008006" key="3">
    <source>
        <dbReference type="Google" id="ProtNLM"/>
    </source>
</evidence>
<dbReference type="Proteomes" id="UP000255517">
    <property type="component" value="Unassembled WGS sequence"/>
</dbReference>
<sequence>MKYKAIYWFILSPFIKSYLNIHFSKSQTKEFTKKAKSFYKDLLAKADDIGEKNPMASNLYFALLLFSFFLPNKANISLDMFKDLMNYVLNHPFILFFTKCDLNNDKTMNMINKKIKKSALWAEKNKDKYPQTWEFNFYDKPREGCAYYFTKCPIAKFFKDNNYEEYTELFCNLDYIKIAQSNGILIREHTIAQGDDICDFWIIGNKAKKE</sequence>
<accession>A0A379C3T8</accession>
<dbReference type="RefSeq" id="WP_019034488.1">
    <property type="nucleotide sequence ID" value="NZ_CAMUOS010000002.1"/>
</dbReference>
<dbReference type="Pfam" id="PF14196">
    <property type="entry name" value="ATC_hydrolase"/>
    <property type="match status" value="1"/>
</dbReference>
<gene>
    <name evidence="1" type="ORF">NCTC13149_00827</name>
</gene>
<dbReference type="EMBL" id="UGSZ01000001">
    <property type="protein sequence ID" value="SUB57012.1"/>
    <property type="molecule type" value="Genomic_DNA"/>
</dbReference>
<organism evidence="1 2">
    <name type="scientific">Peptoniphilus lacrimalis</name>
    <dbReference type="NCBI Taxonomy" id="33031"/>
    <lineage>
        <taxon>Bacteria</taxon>
        <taxon>Bacillati</taxon>
        <taxon>Bacillota</taxon>
        <taxon>Tissierellia</taxon>
        <taxon>Tissierellales</taxon>
        <taxon>Peptoniphilaceae</taxon>
        <taxon>Peptoniphilus</taxon>
    </lineage>
</organism>
<dbReference type="STRING" id="1122949.GCA_000378725_00570"/>
<protein>
    <recommendedName>
        <fullName evidence="3">L-2-amino-thiazoline-4-carboxylic acid hydrolase</fullName>
    </recommendedName>
</protein>
<name>A0A379C3T8_9FIRM</name>
<dbReference type="AlphaFoldDB" id="A0A379C3T8"/>
<reference evidence="1 2" key="1">
    <citation type="submission" date="2018-06" db="EMBL/GenBank/DDBJ databases">
        <authorList>
            <consortium name="Pathogen Informatics"/>
            <person name="Doyle S."/>
        </authorList>
    </citation>
    <scope>NUCLEOTIDE SEQUENCE [LARGE SCALE GENOMIC DNA]</scope>
    <source>
        <strain evidence="1 2">NCTC13149</strain>
    </source>
</reference>
<dbReference type="InterPro" id="IPR026002">
    <property type="entry name" value="ATC_hydrolase-like"/>
</dbReference>
<dbReference type="OrthoDB" id="1495276at2"/>